<feature type="transmembrane region" description="Helical" evidence="7">
    <location>
        <begin position="167"/>
        <end position="190"/>
    </location>
</feature>
<feature type="transmembrane region" description="Helical" evidence="7">
    <location>
        <begin position="278"/>
        <end position="301"/>
    </location>
</feature>
<evidence type="ECO:0000256" key="6">
    <source>
        <dbReference type="ARBA" id="ARBA00023136"/>
    </source>
</evidence>
<comment type="similarity">
    <text evidence="2">Belongs to the concentrative nucleoside transporter (CNT) (TC 2.A.41) family.</text>
</comment>
<keyword evidence="12" id="KW-1185">Reference proteome</keyword>
<feature type="domain" description="Nucleoside transporter/FeoB GTPase Gate" evidence="10">
    <location>
        <begin position="93"/>
        <end position="191"/>
    </location>
</feature>
<name>A0ABP8KDG1_9MICO</name>
<feature type="transmembrane region" description="Helical" evidence="7">
    <location>
        <begin position="90"/>
        <end position="113"/>
    </location>
</feature>
<comment type="caution">
    <text evidence="11">The sequence shown here is derived from an EMBL/GenBank/DDBJ whole genome shotgun (WGS) entry which is preliminary data.</text>
</comment>
<feature type="domain" description="Concentrative nucleoside transporter C-terminal" evidence="9">
    <location>
        <begin position="197"/>
        <end position="419"/>
    </location>
</feature>
<dbReference type="Pfam" id="PF01773">
    <property type="entry name" value="Nucleos_tra2_N"/>
    <property type="match status" value="1"/>
</dbReference>
<sequence>MIDVLWGLGGMVVLLGLAVAISENRKAIRLRTVGAALALQVAFAVIVLYVPAGRAVLDAVTRGVQAVIDSSRSGISFLFGPLIPAEGEGLVFALQVLPVIIFFAALTSVLYHWRILQKVVGWLGTGLRWVLGTSRAESVNAATNIFLGQTESPLVIRPFIARVSRSSLFAIMVGGLATVAGSVLVGYALLGADLDSLIAAAFMAAPGALLMAKVVVPESEAVDADGVPVASTDPADTEALEEAEAEAMEEVRHVNVIDAAAAGAADGLKLAANIGAMLLAFISLIALINLILGTVAGWFGVESLTFEQILGWIFAPIMFVIGVPWDEAVRAGSFVGQKTVVNEFVAFSNFGPVADEFTEKTQAIITFALTGFANLGSLAILLGGLGGLAPNRRPEIAQMGLRCVAAATLANLMSAAIAGILIG</sequence>
<reference evidence="12" key="1">
    <citation type="journal article" date="2019" name="Int. J. Syst. Evol. Microbiol.">
        <title>The Global Catalogue of Microorganisms (GCM) 10K type strain sequencing project: providing services to taxonomists for standard genome sequencing and annotation.</title>
        <authorList>
            <consortium name="The Broad Institute Genomics Platform"/>
            <consortium name="The Broad Institute Genome Sequencing Center for Infectious Disease"/>
            <person name="Wu L."/>
            <person name="Ma J."/>
        </authorList>
    </citation>
    <scope>NUCLEOTIDE SEQUENCE [LARGE SCALE GENOMIC DNA]</scope>
    <source>
        <strain evidence="12">JCM 17738</strain>
    </source>
</reference>
<dbReference type="PANTHER" id="PTHR10590">
    <property type="entry name" value="SODIUM/NUCLEOSIDE COTRANSPORTER"/>
    <property type="match status" value="1"/>
</dbReference>
<dbReference type="InterPro" id="IPR011642">
    <property type="entry name" value="Gate_dom"/>
</dbReference>
<feature type="transmembrane region" description="Helical" evidence="7">
    <location>
        <begin position="363"/>
        <end position="389"/>
    </location>
</feature>
<evidence type="ECO:0000313" key="11">
    <source>
        <dbReference type="EMBL" id="GAA4403841.1"/>
    </source>
</evidence>
<feature type="transmembrane region" description="Helical" evidence="7">
    <location>
        <begin position="401"/>
        <end position="422"/>
    </location>
</feature>
<evidence type="ECO:0000256" key="5">
    <source>
        <dbReference type="ARBA" id="ARBA00022989"/>
    </source>
</evidence>
<dbReference type="InterPro" id="IPR011657">
    <property type="entry name" value="CNT_C_dom"/>
</dbReference>
<keyword evidence="6 7" id="KW-0472">Membrane</keyword>
<proteinExistence type="inferred from homology"/>
<evidence type="ECO:0000313" key="12">
    <source>
        <dbReference type="Proteomes" id="UP001500390"/>
    </source>
</evidence>
<feature type="domain" description="Concentrative nucleoside transporter N-terminal" evidence="8">
    <location>
        <begin position="10"/>
        <end position="82"/>
    </location>
</feature>
<evidence type="ECO:0000256" key="7">
    <source>
        <dbReference type="SAM" id="Phobius"/>
    </source>
</evidence>
<keyword evidence="3" id="KW-1003">Cell membrane</keyword>
<keyword evidence="5 7" id="KW-1133">Transmembrane helix</keyword>
<feature type="transmembrane region" description="Helical" evidence="7">
    <location>
        <begin position="6"/>
        <end position="22"/>
    </location>
</feature>
<protein>
    <submittedName>
        <fullName evidence="11">NupC/NupG family nucleoside CNT transporter</fullName>
    </submittedName>
</protein>
<dbReference type="Pfam" id="PF07662">
    <property type="entry name" value="Nucleos_tra2_C"/>
    <property type="match status" value="1"/>
</dbReference>
<dbReference type="PANTHER" id="PTHR10590:SF4">
    <property type="entry name" value="SOLUTE CARRIER FAMILY 28 MEMBER 3"/>
    <property type="match status" value="1"/>
</dbReference>
<evidence type="ECO:0000256" key="2">
    <source>
        <dbReference type="ARBA" id="ARBA00009033"/>
    </source>
</evidence>
<evidence type="ECO:0000259" key="8">
    <source>
        <dbReference type="Pfam" id="PF01773"/>
    </source>
</evidence>
<dbReference type="EMBL" id="BAABFX010000053">
    <property type="protein sequence ID" value="GAA4403841.1"/>
    <property type="molecule type" value="Genomic_DNA"/>
</dbReference>
<comment type="subcellular location">
    <subcellularLocation>
        <location evidence="1">Cell membrane</location>
        <topology evidence="1">Multi-pass membrane protein</topology>
    </subcellularLocation>
</comment>
<dbReference type="InterPro" id="IPR008276">
    <property type="entry name" value="C_nuclsd_transpt"/>
</dbReference>
<dbReference type="RefSeq" id="WP_159899537.1">
    <property type="nucleotide sequence ID" value="NZ_BAABFX010000053.1"/>
</dbReference>
<keyword evidence="4 7" id="KW-0812">Transmembrane</keyword>
<evidence type="ECO:0000256" key="3">
    <source>
        <dbReference type="ARBA" id="ARBA00022475"/>
    </source>
</evidence>
<feature type="transmembrane region" description="Helical" evidence="7">
    <location>
        <begin position="34"/>
        <end position="52"/>
    </location>
</feature>
<organism evidence="11 12">
    <name type="scientific">Ornithinibacter aureus</name>
    <dbReference type="NCBI Taxonomy" id="622664"/>
    <lineage>
        <taxon>Bacteria</taxon>
        <taxon>Bacillati</taxon>
        <taxon>Actinomycetota</taxon>
        <taxon>Actinomycetes</taxon>
        <taxon>Micrococcales</taxon>
        <taxon>Intrasporangiaceae</taxon>
        <taxon>Ornithinibacter</taxon>
    </lineage>
</organism>
<dbReference type="Proteomes" id="UP001500390">
    <property type="component" value="Unassembled WGS sequence"/>
</dbReference>
<dbReference type="InterPro" id="IPR002668">
    <property type="entry name" value="CNT_N_dom"/>
</dbReference>
<evidence type="ECO:0000256" key="1">
    <source>
        <dbReference type="ARBA" id="ARBA00004651"/>
    </source>
</evidence>
<evidence type="ECO:0000256" key="4">
    <source>
        <dbReference type="ARBA" id="ARBA00022692"/>
    </source>
</evidence>
<evidence type="ECO:0000259" key="10">
    <source>
        <dbReference type="Pfam" id="PF07670"/>
    </source>
</evidence>
<accession>A0ABP8KDG1</accession>
<evidence type="ECO:0000259" key="9">
    <source>
        <dbReference type="Pfam" id="PF07662"/>
    </source>
</evidence>
<dbReference type="Pfam" id="PF07670">
    <property type="entry name" value="Gate"/>
    <property type="match status" value="1"/>
</dbReference>
<gene>
    <name evidence="11" type="ORF">GCM10023153_34160</name>
</gene>